<dbReference type="PROSITE" id="PS50280">
    <property type="entry name" value="SET"/>
    <property type="match status" value="1"/>
</dbReference>
<organism evidence="4 5">
    <name type="scientific">Aphanomyces stellatus</name>
    <dbReference type="NCBI Taxonomy" id="120398"/>
    <lineage>
        <taxon>Eukaryota</taxon>
        <taxon>Sar</taxon>
        <taxon>Stramenopiles</taxon>
        <taxon>Oomycota</taxon>
        <taxon>Saprolegniomycetes</taxon>
        <taxon>Saprolegniales</taxon>
        <taxon>Verrucalvaceae</taxon>
        <taxon>Aphanomyces</taxon>
    </lineage>
</organism>
<name>A0A485LBA8_9STRA</name>
<proteinExistence type="predicted"/>
<gene>
    <name evidence="4" type="primary">Aste57867_18350</name>
    <name evidence="3" type="ORF">As57867_018288</name>
    <name evidence="4" type="ORF">ASTE57867_18350</name>
</gene>
<reference evidence="4 5" key="1">
    <citation type="submission" date="2019-03" db="EMBL/GenBank/DDBJ databases">
        <authorList>
            <person name="Gaulin E."/>
            <person name="Dumas B."/>
        </authorList>
    </citation>
    <scope>NUCLEOTIDE SEQUENCE [LARGE SCALE GENOMIC DNA]</scope>
    <source>
        <strain evidence="4">CBS 568.67</strain>
    </source>
</reference>
<sequence length="256" mass="29155">MVKYQGLTVRYASPDRNGNFFCVFGDCIERDVARTRRQLRSHTISHHKGFVTGKRPRTPDEIKGTRRDVQKRCKTKAKVNEEARVAEAEDRRNRELNPMHRRARTPHNFREVFDEQDATSGMGVFGHSNCILAFLPSTIPHAGGGVFTNTNLEQGEMVTQFCGDIVLRTTPEEKFPPHLNHFYAIETHERNWIVGLSLPHHGYGLGSLINRVNKYSDKNCEFVETGKNKIFVQTTAVIQAGSELLTTYSHGYHLES</sequence>
<dbReference type="SUPFAM" id="SSF82199">
    <property type="entry name" value="SET domain"/>
    <property type="match status" value="1"/>
</dbReference>
<dbReference type="EMBL" id="CAADRA010006406">
    <property type="protein sequence ID" value="VFT95086.1"/>
    <property type="molecule type" value="Genomic_DNA"/>
</dbReference>
<keyword evidence="5" id="KW-1185">Reference proteome</keyword>
<accession>A0A485LBA8</accession>
<dbReference type="Gene3D" id="2.170.270.10">
    <property type="entry name" value="SET domain"/>
    <property type="match status" value="1"/>
</dbReference>
<feature type="domain" description="SET" evidence="2">
    <location>
        <begin position="128"/>
        <end position="249"/>
    </location>
</feature>
<dbReference type="Proteomes" id="UP000332933">
    <property type="component" value="Unassembled WGS sequence"/>
</dbReference>
<feature type="compositionally biased region" description="Basic and acidic residues" evidence="1">
    <location>
        <begin position="57"/>
        <end position="68"/>
    </location>
</feature>
<dbReference type="InterPro" id="IPR001214">
    <property type="entry name" value="SET_dom"/>
</dbReference>
<dbReference type="Pfam" id="PF00856">
    <property type="entry name" value="SET"/>
    <property type="match status" value="1"/>
</dbReference>
<reference evidence="3" key="2">
    <citation type="submission" date="2019-06" db="EMBL/GenBank/DDBJ databases">
        <title>Genomics analysis of Aphanomyces spp. identifies a new class of oomycete effector associated with host adaptation.</title>
        <authorList>
            <person name="Gaulin E."/>
        </authorList>
    </citation>
    <scope>NUCLEOTIDE SEQUENCE</scope>
    <source>
        <strain evidence="3">CBS 578.67</strain>
    </source>
</reference>
<evidence type="ECO:0000259" key="2">
    <source>
        <dbReference type="PROSITE" id="PS50280"/>
    </source>
</evidence>
<dbReference type="InterPro" id="IPR046341">
    <property type="entry name" value="SET_dom_sf"/>
</dbReference>
<dbReference type="EMBL" id="VJMH01006385">
    <property type="protein sequence ID" value="KAF0690253.1"/>
    <property type="molecule type" value="Genomic_DNA"/>
</dbReference>
<protein>
    <submittedName>
        <fullName evidence="4">Aste57867_18350 protein</fullName>
    </submittedName>
</protein>
<evidence type="ECO:0000313" key="4">
    <source>
        <dbReference type="EMBL" id="VFT95086.1"/>
    </source>
</evidence>
<evidence type="ECO:0000256" key="1">
    <source>
        <dbReference type="SAM" id="MobiDB-lite"/>
    </source>
</evidence>
<feature type="region of interest" description="Disordered" evidence="1">
    <location>
        <begin position="49"/>
        <end position="68"/>
    </location>
</feature>
<evidence type="ECO:0000313" key="3">
    <source>
        <dbReference type="EMBL" id="KAF0690253.1"/>
    </source>
</evidence>
<evidence type="ECO:0000313" key="5">
    <source>
        <dbReference type="Proteomes" id="UP000332933"/>
    </source>
</evidence>
<dbReference type="AlphaFoldDB" id="A0A485LBA8"/>